<organism evidence="2 3">
    <name type="scientific">Pseudidiomarina planktonica</name>
    <dbReference type="NCBI Taxonomy" id="1323738"/>
    <lineage>
        <taxon>Bacteria</taxon>
        <taxon>Pseudomonadati</taxon>
        <taxon>Pseudomonadota</taxon>
        <taxon>Gammaproteobacteria</taxon>
        <taxon>Alteromonadales</taxon>
        <taxon>Idiomarinaceae</taxon>
        <taxon>Pseudidiomarina</taxon>
    </lineage>
</organism>
<dbReference type="RefSeq" id="WP_086434411.1">
    <property type="nucleotide sequence ID" value="NZ_FXWH01000001.1"/>
</dbReference>
<feature type="transmembrane region" description="Helical" evidence="1">
    <location>
        <begin position="533"/>
        <end position="554"/>
    </location>
</feature>
<evidence type="ECO:0000313" key="2">
    <source>
        <dbReference type="EMBL" id="SMQ65645.1"/>
    </source>
</evidence>
<feature type="transmembrane region" description="Helical" evidence="1">
    <location>
        <begin position="398"/>
        <end position="422"/>
    </location>
</feature>
<dbReference type="PRINTS" id="PR00702">
    <property type="entry name" value="ACRIFLAVINRP"/>
</dbReference>
<dbReference type="Gene3D" id="3.30.2090.10">
    <property type="entry name" value="Multidrug efflux transporter AcrB TolC docking domain, DN and DC subdomains"/>
    <property type="match status" value="2"/>
</dbReference>
<feature type="transmembrane region" description="Helical" evidence="1">
    <location>
        <begin position="912"/>
        <end position="933"/>
    </location>
</feature>
<protein>
    <submittedName>
        <fullName evidence="2">Hydrophobe/amphiphile efflux-1 (HAE1) family protein</fullName>
    </submittedName>
</protein>
<dbReference type="AlphaFoldDB" id="A0A1Y6ESF5"/>
<feature type="transmembrane region" description="Helical" evidence="1">
    <location>
        <begin position="372"/>
        <end position="392"/>
    </location>
</feature>
<feature type="transmembrane region" description="Helical" evidence="1">
    <location>
        <begin position="886"/>
        <end position="906"/>
    </location>
</feature>
<dbReference type="Gene3D" id="3.30.70.1440">
    <property type="entry name" value="Multidrug efflux transporter AcrB pore domain"/>
    <property type="match status" value="1"/>
</dbReference>
<feature type="transmembrane region" description="Helical" evidence="1">
    <location>
        <begin position="443"/>
        <end position="463"/>
    </location>
</feature>
<name>A0A1Y6ESF5_9GAMM</name>
<dbReference type="GO" id="GO:0042910">
    <property type="term" value="F:xenobiotic transmembrane transporter activity"/>
    <property type="evidence" value="ECO:0007669"/>
    <property type="project" value="TreeGrafter"/>
</dbReference>
<dbReference type="PANTHER" id="PTHR32063:SF14">
    <property type="entry name" value="BLL4319 PROTEIN"/>
    <property type="match status" value="1"/>
</dbReference>
<accession>A0A1Y6ESF5</accession>
<dbReference type="PANTHER" id="PTHR32063">
    <property type="match status" value="1"/>
</dbReference>
<feature type="transmembrane region" description="Helical" evidence="1">
    <location>
        <begin position="30"/>
        <end position="50"/>
    </location>
</feature>
<feature type="transmembrane region" description="Helical" evidence="1">
    <location>
        <begin position="346"/>
        <end position="365"/>
    </location>
</feature>
<sequence>MSNDINENDNRDLPTAEANDLASTSIRRPVLIVVLNLLIIIAGLAALNGVEVRELPDVDRPIVTVSASFPGAAPETVDTEVTSRLEGAVARVSGVKSIRASSEENSTRIVVEFRPGTDLDDAANETRESVSRVQRELPEDVEQVAVIKADNDAESVVSLAISSDTLDLETLTEMVETDLAPQFLSVPGVADVRLNGDRRRVLRVVIDPLRLTSFGLAVTDIAEVLRQAPFDVPAGSLRSTDQRLIVRADATSVTAEQVENIVVRGDTRIGDIASVYFGPADAQSLVRLDGKTVLGLGIIRQARSNTIEISDEVLMLAKQLNERFPELDISVTNDDAEFIRGSVSEVITSLGLTILLVIGILWLFIGSGRATIVPALAIPVALIGSLGIIWALGFSVNILTLLALVLATGLIVDDAIVVSENIQRRRGMGLGARAAAVIGTREVFFAVIATTAVLVAVFVPIAFLPSTAGRLFREFGGVLAGAVIISSFVALSLVPALTARLPLKENKGHPLGGIGTKLQNFYSKTLHWALDKAWFVVIASIVAALGAVAVYSQLENELMPPEDRGTIRIFARGPDGVGLNFMDRQAREMESILLPYVNGGDVKSINTVVGQWDPNLVFITVQLEDWEERDRSQQEIIDEIRGPLSEIPGAPARAFGSNSLNLRGQGGGLEIALTGETYQEIFVAAQEFVTVIRDNIPELGTPRISYQPTQPQLRVNIDRRRAEQLGVPLSDIAATLRAAINGDDIADLNVGDQSVPIMLQANSSMINDPSDLTNLYVGSSTGELVPLSSLAYITEEGVAAELERQKQRRAIEIDMELPDEFPLEEAVERLRDLGQENLPSNVALIFLGEAEAYEETANEIALTYILAFVIVLLVLAAQFESVNSAIVVVLTVPFGIAAAIFALYLTGNSINIYSQIGLVMLIGLLAKNSILLVEFADQLRDRGLPLREAVENAAKIRLRPIAMTLFSTILGGLPLILSFGAGAEARNAIGWVVFGGLGIAVVFTLYLTPVLYLGLARFTKPRADESKQLHDELAAAKDYGH</sequence>
<evidence type="ECO:0000313" key="3">
    <source>
        <dbReference type="Proteomes" id="UP000194450"/>
    </source>
</evidence>
<keyword evidence="1" id="KW-1133">Transmembrane helix</keyword>
<evidence type="ECO:0000256" key="1">
    <source>
        <dbReference type="SAM" id="Phobius"/>
    </source>
</evidence>
<dbReference type="Pfam" id="PF00873">
    <property type="entry name" value="ACR_tran"/>
    <property type="match status" value="1"/>
</dbReference>
<feature type="transmembrane region" description="Helical" evidence="1">
    <location>
        <begin position="988"/>
        <end position="1013"/>
    </location>
</feature>
<dbReference type="SUPFAM" id="SSF82714">
    <property type="entry name" value="Multidrug efflux transporter AcrB TolC docking domain, DN and DC subdomains"/>
    <property type="match status" value="2"/>
</dbReference>
<dbReference type="Gene3D" id="3.30.70.1320">
    <property type="entry name" value="Multidrug efflux transporter AcrB pore domain like"/>
    <property type="match status" value="1"/>
</dbReference>
<dbReference type="EMBL" id="FXWH01000001">
    <property type="protein sequence ID" value="SMQ65645.1"/>
    <property type="molecule type" value="Genomic_DNA"/>
</dbReference>
<keyword evidence="1" id="KW-0812">Transmembrane</keyword>
<keyword evidence="1" id="KW-0472">Membrane</keyword>
<dbReference type="SUPFAM" id="SSF82866">
    <property type="entry name" value="Multidrug efflux transporter AcrB transmembrane domain"/>
    <property type="match status" value="2"/>
</dbReference>
<dbReference type="Gene3D" id="3.30.70.1430">
    <property type="entry name" value="Multidrug efflux transporter AcrB pore domain"/>
    <property type="match status" value="2"/>
</dbReference>
<feature type="transmembrane region" description="Helical" evidence="1">
    <location>
        <begin position="475"/>
        <end position="497"/>
    </location>
</feature>
<feature type="transmembrane region" description="Helical" evidence="1">
    <location>
        <begin position="961"/>
        <end position="982"/>
    </location>
</feature>
<gene>
    <name evidence="2" type="ORF">SAMN06297229_1320</name>
</gene>
<dbReference type="Gene3D" id="1.20.1640.10">
    <property type="entry name" value="Multidrug efflux transporter AcrB transmembrane domain"/>
    <property type="match status" value="2"/>
</dbReference>
<dbReference type="PROSITE" id="PS50152">
    <property type="entry name" value="25A_SYNTH_3"/>
    <property type="match status" value="1"/>
</dbReference>
<proteinExistence type="predicted"/>
<keyword evidence="3" id="KW-1185">Reference proteome</keyword>
<dbReference type="SUPFAM" id="SSF82693">
    <property type="entry name" value="Multidrug efflux transporter AcrB pore domain, PN1, PN2, PC1 and PC2 subdomains"/>
    <property type="match status" value="3"/>
</dbReference>
<reference evidence="3" key="1">
    <citation type="submission" date="2017-04" db="EMBL/GenBank/DDBJ databases">
        <authorList>
            <person name="Varghese N."/>
            <person name="Submissions S."/>
        </authorList>
    </citation>
    <scope>NUCLEOTIDE SEQUENCE [LARGE SCALE GENOMIC DNA]</scope>
</reference>
<dbReference type="InterPro" id="IPR027463">
    <property type="entry name" value="AcrB_DN_DC_subdom"/>
</dbReference>
<dbReference type="Proteomes" id="UP000194450">
    <property type="component" value="Unassembled WGS sequence"/>
</dbReference>
<dbReference type="OrthoDB" id="9757904at2"/>
<feature type="transmembrane region" description="Helical" evidence="1">
    <location>
        <begin position="861"/>
        <end position="879"/>
    </location>
</feature>
<dbReference type="InterPro" id="IPR001036">
    <property type="entry name" value="Acrflvin-R"/>
</dbReference>
<dbReference type="GO" id="GO:0005886">
    <property type="term" value="C:plasma membrane"/>
    <property type="evidence" value="ECO:0007669"/>
    <property type="project" value="TreeGrafter"/>
</dbReference>